<comment type="caution">
    <text evidence="4">The sequence shown here is derived from an EMBL/GenBank/DDBJ whole genome shotgun (WGS) entry which is preliminary data.</text>
</comment>
<gene>
    <name evidence="4" type="ORF">HXK03_00345</name>
</gene>
<evidence type="ECO:0000259" key="3">
    <source>
        <dbReference type="Pfam" id="PF06259"/>
    </source>
</evidence>
<name>A0A929N211_9ACTO</name>
<evidence type="ECO:0000313" key="5">
    <source>
        <dbReference type="Proteomes" id="UP000718630"/>
    </source>
</evidence>
<keyword evidence="4" id="KW-0378">Hydrolase</keyword>
<dbReference type="GO" id="GO:0016787">
    <property type="term" value="F:hydrolase activity"/>
    <property type="evidence" value="ECO:0007669"/>
    <property type="project" value="UniProtKB-KW"/>
</dbReference>
<evidence type="ECO:0000256" key="2">
    <source>
        <dbReference type="SAM" id="MobiDB-lite"/>
    </source>
</evidence>
<dbReference type="EMBL" id="JABZFZ010000008">
    <property type="protein sequence ID" value="MBF0939314.1"/>
    <property type="molecule type" value="Genomic_DNA"/>
</dbReference>
<dbReference type="Proteomes" id="UP000718630">
    <property type="component" value="Unassembled WGS sequence"/>
</dbReference>
<organism evidence="4 5">
    <name type="scientific">Schaalia georgiae</name>
    <dbReference type="NCBI Taxonomy" id="52768"/>
    <lineage>
        <taxon>Bacteria</taxon>
        <taxon>Bacillati</taxon>
        <taxon>Actinomycetota</taxon>
        <taxon>Actinomycetes</taxon>
        <taxon>Actinomycetales</taxon>
        <taxon>Actinomycetaceae</taxon>
        <taxon>Schaalia</taxon>
    </lineage>
</organism>
<dbReference type="InterPro" id="IPR010427">
    <property type="entry name" value="DUF1023"/>
</dbReference>
<keyword evidence="1" id="KW-0175">Coiled coil</keyword>
<sequence length="582" mass="62828">MVAWSDLEYWRSSHLDESANTGGDGRRRTRTQVEELAGHFDRFRSEGQAADAMRGAGSALQDDLDHLVQVASEYMLACEETADGVRRVEAKTRSAQEISAEIGYPIKEDGSLDPFVREYENWTITVPGTMPTTQTTREQSYASIVKEWKYGELQQCIADALRIAEEVDAAFEKRLSALANGTFDGGGAREGRDSKSPGLPDDADPSWSPAEVSAWWHALSDAERQECIERDPATYGNLDGIDMASRDKANRLVLYGYTDSRGNHVPGLIEKAEAAVADAQAEAGSKWLQPSNESDFGETALDEKLLKAQHDLEELRRLDAQLQRTGTDGAPTSLLALDPSGERLKAAVAVGDVDNAKNVATFVPGMGTNVHDSIERYMTTANTLRDTTAVVSGTKQSDTAVVAWLGYDVPQNDASVASTEKAEAGAPRLNNFLTGIKSWRWEGGGDLHQTVVSHSYGSTTAGLAMKDIGAGVVDEFIYTGSPGAGTSTVASLGVDPSHTWVSATDRYDFVQGLPPDRWESFGRDPVKLEGIQHLSGDTTGSPQYKSFSLDPAANHSTYFDAPAPGQHNEALDDICRVIGGAK</sequence>
<dbReference type="Pfam" id="PF06259">
    <property type="entry name" value="Abhydrolase_8"/>
    <property type="match status" value="1"/>
</dbReference>
<dbReference type="AlphaFoldDB" id="A0A929N211"/>
<protein>
    <submittedName>
        <fullName evidence="4">Alpha/beta hydrolase</fullName>
    </submittedName>
</protein>
<feature type="region of interest" description="Disordered" evidence="2">
    <location>
        <begin position="182"/>
        <end position="208"/>
    </location>
</feature>
<proteinExistence type="predicted"/>
<feature type="domain" description="DUF1023" evidence="3">
    <location>
        <begin position="342"/>
        <end position="514"/>
    </location>
</feature>
<evidence type="ECO:0000256" key="1">
    <source>
        <dbReference type="SAM" id="Coils"/>
    </source>
</evidence>
<accession>A0A929N211</accession>
<evidence type="ECO:0000313" key="4">
    <source>
        <dbReference type="EMBL" id="MBF0939314.1"/>
    </source>
</evidence>
<reference evidence="4" key="1">
    <citation type="submission" date="2020-04" db="EMBL/GenBank/DDBJ databases">
        <title>Deep metagenomics examines the oral microbiome during advanced dental caries in children, revealing novel taxa and co-occurrences with host molecules.</title>
        <authorList>
            <person name="Baker J.L."/>
            <person name="Morton J.T."/>
            <person name="Dinis M."/>
            <person name="Alvarez R."/>
            <person name="Tran N.C."/>
            <person name="Knight R."/>
            <person name="Edlund A."/>
        </authorList>
    </citation>
    <scope>NUCLEOTIDE SEQUENCE</scope>
    <source>
        <strain evidence="4">JCVI_32_bin.64</strain>
    </source>
</reference>
<feature type="coiled-coil region" evidence="1">
    <location>
        <begin position="298"/>
        <end position="325"/>
    </location>
</feature>